<proteinExistence type="predicted"/>
<protein>
    <recommendedName>
        <fullName evidence="1">C2H2-type domain-containing protein</fullName>
    </recommendedName>
</protein>
<dbReference type="InterPro" id="IPR013087">
    <property type="entry name" value="Znf_C2H2_type"/>
</dbReference>
<accession>A0A2S2NSD7</accession>
<dbReference type="SMART" id="SM00355">
    <property type="entry name" value="ZnF_C2H2"/>
    <property type="match status" value="6"/>
</dbReference>
<feature type="domain" description="C2H2-type" evidence="1">
    <location>
        <begin position="99"/>
        <end position="123"/>
    </location>
</feature>
<sequence>MNRSKVKKICTNSDEHFKDLKNCYLCDTINLTHEHSNIISPLLKTINQWEIKTPDQMKNIKFLCFVCIYNSKHFEKWKMHIMSKEHIDRCHILNKVCSYFCKACKTLFYGPEHLIQQHQKNVHGSQNNLSGISILMSELMNCLDSHSMHIYFCAICNIVSAKPIHISEEYHKNQSLYDCKYCNATFLCNKKQLNFHEASVEHLTFKCIYSIEKAIEVNSLKLQKQEKITKTTHDPRTQIKSLELPLIILDRFQITSESMVKCNFCNVNVSWSLQKIVEHISLCLNKGDLTPEIHEMLITAYDCKVCNFYTNLFFNYKLHVISPKHLTSCHASDDFYSYFCTICNLYIYGSKIQINNHLKKKHKTKITDLPFLTKVIKDNYKYISNHPGSDFIDYYSNQQSCEKDFFPVQCNACKISFCMSNYEYKLHEISSEHVILKYFTQKNPTLIMKHNFKYEHLQTTSTTNANCIKYKEALNNKCLSSSKTDNSNLEEISLNKGCTNTKKRKLSVSSTILENNKLFKNCYEGKSHSAILSTNTDPNIQQTIYMIDDDDDNDISLADLNSTKEIIFTDHVQGALHNLNVLMSSDDLTQKNIMYNKLENKTMSQEFLENFKNIDHTKKQKNIQPTKMQSNIKTPYKQLHPTDEDQAYGHYVTERLKNIHNLSVKSNIKTEIDALFCIYNAVSN</sequence>
<feature type="domain" description="C2H2-type" evidence="1">
    <location>
        <begin position="62"/>
        <end position="86"/>
    </location>
</feature>
<dbReference type="PROSITE" id="PS00018">
    <property type="entry name" value="EF_HAND_1"/>
    <property type="match status" value="1"/>
</dbReference>
<feature type="domain" description="C2H2-type" evidence="1">
    <location>
        <begin position="338"/>
        <end position="362"/>
    </location>
</feature>
<name>A0A2S2NSD7_SCHGA</name>
<feature type="domain" description="C2H2-type" evidence="1">
    <location>
        <begin position="301"/>
        <end position="325"/>
    </location>
</feature>
<organism evidence="2">
    <name type="scientific">Schizaphis graminum</name>
    <name type="common">Green bug aphid</name>
    <dbReference type="NCBI Taxonomy" id="13262"/>
    <lineage>
        <taxon>Eukaryota</taxon>
        <taxon>Metazoa</taxon>
        <taxon>Ecdysozoa</taxon>
        <taxon>Arthropoda</taxon>
        <taxon>Hexapoda</taxon>
        <taxon>Insecta</taxon>
        <taxon>Pterygota</taxon>
        <taxon>Neoptera</taxon>
        <taxon>Paraneoptera</taxon>
        <taxon>Hemiptera</taxon>
        <taxon>Sternorrhyncha</taxon>
        <taxon>Aphidomorpha</taxon>
        <taxon>Aphidoidea</taxon>
        <taxon>Aphididae</taxon>
        <taxon>Aphidini</taxon>
        <taxon>Schizaphis</taxon>
    </lineage>
</organism>
<evidence type="ECO:0000313" key="2">
    <source>
        <dbReference type="EMBL" id="MBY20101.1"/>
    </source>
</evidence>
<gene>
    <name evidence="2" type="ORF">g.92979</name>
</gene>
<feature type="domain" description="C2H2-type" evidence="1">
    <location>
        <begin position="408"/>
        <end position="433"/>
    </location>
</feature>
<evidence type="ECO:0000259" key="1">
    <source>
        <dbReference type="SMART" id="SM00355"/>
    </source>
</evidence>
<dbReference type="InterPro" id="IPR018247">
    <property type="entry name" value="EF_Hand_1_Ca_BS"/>
</dbReference>
<dbReference type="EMBL" id="GGMR01007482">
    <property type="protein sequence ID" value="MBY20101.1"/>
    <property type="molecule type" value="Transcribed_RNA"/>
</dbReference>
<dbReference type="AlphaFoldDB" id="A0A2S2NSD7"/>
<reference evidence="2" key="1">
    <citation type="submission" date="2018-04" db="EMBL/GenBank/DDBJ databases">
        <title>Transcriptome of Schizaphis graminum biotype I.</title>
        <authorList>
            <person name="Scully E.D."/>
            <person name="Geib S.M."/>
            <person name="Palmer N.A."/>
            <person name="Koch K."/>
            <person name="Bradshaw J."/>
            <person name="Heng-Moss T."/>
            <person name="Sarath G."/>
        </authorList>
    </citation>
    <scope>NUCLEOTIDE SEQUENCE</scope>
</reference>
<feature type="domain" description="C2H2-type" evidence="1">
    <location>
        <begin position="177"/>
        <end position="202"/>
    </location>
</feature>